<dbReference type="InterPro" id="IPR011051">
    <property type="entry name" value="RmlC_Cupin_sf"/>
</dbReference>
<dbReference type="InterPro" id="IPR001387">
    <property type="entry name" value="Cro/C1-type_HTH"/>
</dbReference>
<accession>A0ABU0SBH2</accession>
<dbReference type="Gene3D" id="2.60.120.10">
    <property type="entry name" value="Jelly Rolls"/>
    <property type="match status" value="1"/>
</dbReference>
<dbReference type="InterPro" id="IPR050807">
    <property type="entry name" value="TransReg_Diox_bact_type"/>
</dbReference>
<sequence>MSHKIDNVDQKIGSRIRIEREARGWSLTELAQKSGVSRAMINKVERGQSSPTAMLMARFSGAFGLSMSTLMARAEMQAGRLLRRGDQPIWIDPESGYTRRHVSPVSDLPMDVVHIDLPPQTRVPLPASAYIFLRQLIWVLGGTLTLIEGETTHTLQEGDCLELGTPSDCVFANETSAPCRYAVIVLSKR</sequence>
<proteinExistence type="predicted"/>
<dbReference type="PANTHER" id="PTHR46797:SF10">
    <property type="entry name" value="BLR1115 PROTEIN"/>
    <property type="match status" value="1"/>
</dbReference>
<dbReference type="SUPFAM" id="SSF51182">
    <property type="entry name" value="RmlC-like cupins"/>
    <property type="match status" value="1"/>
</dbReference>
<dbReference type="PANTHER" id="PTHR46797">
    <property type="entry name" value="HTH-TYPE TRANSCRIPTIONAL REGULATOR"/>
    <property type="match status" value="1"/>
</dbReference>
<dbReference type="RefSeq" id="WP_307282605.1">
    <property type="nucleotide sequence ID" value="NZ_JAUSZT010000003.1"/>
</dbReference>
<evidence type="ECO:0000313" key="4">
    <source>
        <dbReference type="Proteomes" id="UP001237780"/>
    </source>
</evidence>
<dbReference type="InterPro" id="IPR010982">
    <property type="entry name" value="Lambda_DNA-bd_dom_sf"/>
</dbReference>
<dbReference type="Pfam" id="PF01381">
    <property type="entry name" value="HTH_3"/>
    <property type="match status" value="1"/>
</dbReference>
<evidence type="ECO:0000313" key="3">
    <source>
        <dbReference type="EMBL" id="MDQ0998099.1"/>
    </source>
</evidence>
<organism evidence="3 4">
    <name type="scientific">Phyllobacterium ifriqiyense</name>
    <dbReference type="NCBI Taxonomy" id="314238"/>
    <lineage>
        <taxon>Bacteria</taxon>
        <taxon>Pseudomonadati</taxon>
        <taxon>Pseudomonadota</taxon>
        <taxon>Alphaproteobacteria</taxon>
        <taxon>Hyphomicrobiales</taxon>
        <taxon>Phyllobacteriaceae</taxon>
        <taxon>Phyllobacterium</taxon>
    </lineage>
</organism>
<keyword evidence="4" id="KW-1185">Reference proteome</keyword>
<reference evidence="3 4" key="1">
    <citation type="submission" date="2023-07" db="EMBL/GenBank/DDBJ databases">
        <title>Comparative genomics of wheat-associated soil bacteria to identify genetic determinants of phenazine resistance.</title>
        <authorList>
            <person name="Mouncey N."/>
        </authorList>
    </citation>
    <scope>NUCLEOTIDE SEQUENCE [LARGE SCALE GENOMIC DNA]</scope>
    <source>
        <strain evidence="3 4">W4I11</strain>
    </source>
</reference>
<protein>
    <submittedName>
        <fullName evidence="3">Transcriptional regulator with XRE-family HTH domain</fullName>
    </submittedName>
</protein>
<dbReference type="Proteomes" id="UP001237780">
    <property type="component" value="Unassembled WGS sequence"/>
</dbReference>
<evidence type="ECO:0000259" key="2">
    <source>
        <dbReference type="PROSITE" id="PS50943"/>
    </source>
</evidence>
<name>A0ABU0SBH2_9HYPH</name>
<feature type="domain" description="HTH cro/C1-type" evidence="2">
    <location>
        <begin position="16"/>
        <end position="70"/>
    </location>
</feature>
<gene>
    <name evidence="3" type="ORF">QFZ34_003281</name>
</gene>
<dbReference type="PROSITE" id="PS50943">
    <property type="entry name" value="HTH_CROC1"/>
    <property type="match status" value="1"/>
</dbReference>
<dbReference type="SMART" id="SM00530">
    <property type="entry name" value="HTH_XRE"/>
    <property type="match status" value="1"/>
</dbReference>
<dbReference type="SUPFAM" id="SSF47413">
    <property type="entry name" value="lambda repressor-like DNA-binding domains"/>
    <property type="match status" value="1"/>
</dbReference>
<dbReference type="Gene3D" id="1.10.260.40">
    <property type="entry name" value="lambda repressor-like DNA-binding domains"/>
    <property type="match status" value="1"/>
</dbReference>
<keyword evidence="1" id="KW-0238">DNA-binding</keyword>
<dbReference type="CDD" id="cd02209">
    <property type="entry name" value="cupin_XRE_C"/>
    <property type="match status" value="1"/>
</dbReference>
<comment type="caution">
    <text evidence="3">The sequence shown here is derived from an EMBL/GenBank/DDBJ whole genome shotgun (WGS) entry which is preliminary data.</text>
</comment>
<dbReference type="EMBL" id="JAUSZT010000003">
    <property type="protein sequence ID" value="MDQ0998099.1"/>
    <property type="molecule type" value="Genomic_DNA"/>
</dbReference>
<dbReference type="InterPro" id="IPR014710">
    <property type="entry name" value="RmlC-like_jellyroll"/>
</dbReference>
<evidence type="ECO:0000256" key="1">
    <source>
        <dbReference type="ARBA" id="ARBA00023125"/>
    </source>
</evidence>
<dbReference type="CDD" id="cd00093">
    <property type="entry name" value="HTH_XRE"/>
    <property type="match status" value="1"/>
</dbReference>